<keyword evidence="4" id="KW-0904">Protein phosphatase</keyword>
<protein>
    <recommendedName>
        <fullName evidence="2">protein-tyrosine-phosphatase</fullName>
        <ecNumber evidence="2">3.1.3.48</ecNumber>
    </recommendedName>
</protein>
<dbReference type="InterPro" id="IPR029021">
    <property type="entry name" value="Prot-tyrosine_phosphatase-like"/>
</dbReference>
<dbReference type="Gene3D" id="3.90.190.10">
    <property type="entry name" value="Protein tyrosine phosphatase superfamily"/>
    <property type="match status" value="1"/>
</dbReference>
<evidence type="ECO:0000256" key="3">
    <source>
        <dbReference type="ARBA" id="ARBA00022801"/>
    </source>
</evidence>
<dbReference type="InterPro" id="IPR000340">
    <property type="entry name" value="Dual-sp_phosphatase_cat-dom"/>
</dbReference>
<dbReference type="InterPro" id="IPR000387">
    <property type="entry name" value="Tyr_Pase_dom"/>
</dbReference>
<dbReference type="PANTHER" id="PTHR10159:SF519">
    <property type="entry name" value="DUAL SPECIFICITY PROTEIN PHOSPHATASE MPK3"/>
    <property type="match status" value="1"/>
</dbReference>
<dbReference type="GO" id="GO:0005737">
    <property type="term" value="C:cytoplasm"/>
    <property type="evidence" value="ECO:0007669"/>
    <property type="project" value="TreeGrafter"/>
</dbReference>
<dbReference type="Proteomes" id="UP001049176">
    <property type="component" value="Chromosome 10"/>
</dbReference>
<dbReference type="PROSITE" id="PS50054">
    <property type="entry name" value="TYR_PHOSPHATASE_DUAL"/>
    <property type="match status" value="1"/>
</dbReference>
<dbReference type="EMBL" id="CM032190">
    <property type="protein sequence ID" value="KAG7086182.1"/>
    <property type="molecule type" value="Genomic_DNA"/>
</dbReference>
<dbReference type="PROSITE" id="PS00383">
    <property type="entry name" value="TYR_PHOSPHATASE_1"/>
    <property type="match status" value="1"/>
</dbReference>
<feature type="region of interest" description="Disordered" evidence="5">
    <location>
        <begin position="21"/>
        <end position="55"/>
    </location>
</feature>
<keyword evidence="9" id="KW-1185">Reference proteome</keyword>
<accession>A0A9P7RMQ9</accession>
<dbReference type="InterPro" id="IPR016130">
    <property type="entry name" value="Tyr_Pase_AS"/>
</dbReference>
<reference evidence="8" key="1">
    <citation type="journal article" date="2021" name="Genome Biol. Evol.">
        <title>The assembled and annotated genome of the fairy-ring fungus Marasmius oreades.</title>
        <authorList>
            <person name="Hiltunen M."/>
            <person name="Ament-Velasquez S.L."/>
            <person name="Johannesson H."/>
        </authorList>
    </citation>
    <scope>NUCLEOTIDE SEQUENCE</scope>
    <source>
        <strain evidence="8">03SP1</strain>
    </source>
</reference>
<dbReference type="AlphaFoldDB" id="A0A9P7RMQ9"/>
<organism evidence="8 9">
    <name type="scientific">Marasmius oreades</name>
    <name type="common">fairy-ring Marasmius</name>
    <dbReference type="NCBI Taxonomy" id="181124"/>
    <lineage>
        <taxon>Eukaryota</taxon>
        <taxon>Fungi</taxon>
        <taxon>Dikarya</taxon>
        <taxon>Basidiomycota</taxon>
        <taxon>Agaricomycotina</taxon>
        <taxon>Agaricomycetes</taxon>
        <taxon>Agaricomycetidae</taxon>
        <taxon>Agaricales</taxon>
        <taxon>Marasmiineae</taxon>
        <taxon>Marasmiaceae</taxon>
        <taxon>Marasmius</taxon>
    </lineage>
</organism>
<dbReference type="SMART" id="SM00195">
    <property type="entry name" value="DSPc"/>
    <property type="match status" value="1"/>
</dbReference>
<comment type="similarity">
    <text evidence="1">Belongs to the protein-tyrosine phosphatase family. Non-receptor class dual specificity subfamily.</text>
</comment>
<name>A0A9P7RMQ9_9AGAR</name>
<dbReference type="PANTHER" id="PTHR10159">
    <property type="entry name" value="DUAL SPECIFICITY PROTEIN PHOSPHATASE"/>
    <property type="match status" value="1"/>
</dbReference>
<dbReference type="CDD" id="cd14498">
    <property type="entry name" value="DSP"/>
    <property type="match status" value="1"/>
</dbReference>
<feature type="compositionally biased region" description="Polar residues" evidence="5">
    <location>
        <begin position="200"/>
        <end position="209"/>
    </location>
</feature>
<comment type="caution">
    <text evidence="8">The sequence shown here is derived from an EMBL/GenBank/DDBJ whole genome shotgun (WGS) entry which is preliminary data.</text>
</comment>
<evidence type="ECO:0000259" key="7">
    <source>
        <dbReference type="PROSITE" id="PS50056"/>
    </source>
</evidence>
<dbReference type="Pfam" id="PF00782">
    <property type="entry name" value="DSPc"/>
    <property type="match status" value="1"/>
</dbReference>
<feature type="compositionally biased region" description="Low complexity" evidence="5">
    <location>
        <begin position="45"/>
        <end position="55"/>
    </location>
</feature>
<sequence>MIRFDNLPPEVMQAMCTPMHRILAPPPNRTHSSSKSPYPTPPNSSSPSPISPSTLPPSSNASLFLGSLSAIEDPSVLRQNRISVIVQVIDAPWVPPLDEKEFSCYKIPVLDATSVDLAPYLESVCAFIEGSLRSGRGVLVHCQQGVSRSTSIVIAYLIRYKLMSYDQAFEFVLKRRPCAQPNSGFVVALREWENVCRQQRNSSRASPMQSIPKPVRPEHPRRFTS</sequence>
<dbReference type="EC" id="3.1.3.48" evidence="2"/>
<feature type="domain" description="Tyrosine-protein phosphatase" evidence="6">
    <location>
        <begin position="55"/>
        <end position="198"/>
    </location>
</feature>
<dbReference type="GO" id="GO:0043409">
    <property type="term" value="P:negative regulation of MAPK cascade"/>
    <property type="evidence" value="ECO:0007669"/>
    <property type="project" value="TreeGrafter"/>
</dbReference>
<dbReference type="InterPro" id="IPR020422">
    <property type="entry name" value="TYR_PHOSPHATASE_DUAL_dom"/>
</dbReference>
<evidence type="ECO:0000256" key="4">
    <source>
        <dbReference type="ARBA" id="ARBA00022912"/>
    </source>
</evidence>
<dbReference type="KEGG" id="more:E1B28_002140"/>
<evidence type="ECO:0000256" key="1">
    <source>
        <dbReference type="ARBA" id="ARBA00008601"/>
    </source>
</evidence>
<evidence type="ECO:0000313" key="8">
    <source>
        <dbReference type="EMBL" id="KAG7086182.1"/>
    </source>
</evidence>
<dbReference type="RefSeq" id="XP_043002653.1">
    <property type="nucleotide sequence ID" value="XM_043159055.1"/>
</dbReference>
<dbReference type="GO" id="GO:0004725">
    <property type="term" value="F:protein tyrosine phosphatase activity"/>
    <property type="evidence" value="ECO:0007669"/>
    <property type="project" value="UniProtKB-EC"/>
</dbReference>
<feature type="domain" description="Tyrosine specific protein phosphatases" evidence="7">
    <location>
        <begin position="118"/>
        <end position="177"/>
    </location>
</feature>
<evidence type="ECO:0000313" key="9">
    <source>
        <dbReference type="Proteomes" id="UP001049176"/>
    </source>
</evidence>
<dbReference type="GeneID" id="66071216"/>
<dbReference type="OrthoDB" id="273181at2759"/>
<dbReference type="SUPFAM" id="SSF52799">
    <property type="entry name" value="(Phosphotyrosine protein) phosphatases II"/>
    <property type="match status" value="1"/>
</dbReference>
<feature type="region of interest" description="Disordered" evidence="5">
    <location>
        <begin position="200"/>
        <end position="225"/>
    </location>
</feature>
<keyword evidence="3" id="KW-0378">Hydrolase</keyword>
<gene>
    <name evidence="8" type="ORF">E1B28_002140</name>
</gene>
<evidence type="ECO:0000256" key="2">
    <source>
        <dbReference type="ARBA" id="ARBA00013064"/>
    </source>
</evidence>
<feature type="compositionally biased region" description="Basic and acidic residues" evidence="5">
    <location>
        <begin position="215"/>
        <end position="225"/>
    </location>
</feature>
<proteinExistence type="inferred from homology"/>
<dbReference type="PROSITE" id="PS50056">
    <property type="entry name" value="TYR_PHOSPHATASE_2"/>
    <property type="match status" value="1"/>
</dbReference>
<evidence type="ECO:0000259" key="6">
    <source>
        <dbReference type="PROSITE" id="PS50054"/>
    </source>
</evidence>
<evidence type="ECO:0000256" key="5">
    <source>
        <dbReference type="SAM" id="MobiDB-lite"/>
    </source>
</evidence>